<dbReference type="Proteomes" id="UP000636458">
    <property type="component" value="Unassembled WGS sequence"/>
</dbReference>
<dbReference type="SUPFAM" id="SSF51905">
    <property type="entry name" value="FAD/NAD(P)-binding domain"/>
    <property type="match status" value="1"/>
</dbReference>
<dbReference type="InterPro" id="IPR036188">
    <property type="entry name" value="FAD/NAD-bd_sf"/>
</dbReference>
<gene>
    <name evidence="1" type="ORF">IV501_08005</name>
</gene>
<dbReference type="PANTHER" id="PTHR10668">
    <property type="entry name" value="PHYTOENE DEHYDROGENASE"/>
    <property type="match status" value="1"/>
</dbReference>
<evidence type="ECO:0000313" key="1">
    <source>
        <dbReference type="EMBL" id="MBK4347574.1"/>
    </source>
</evidence>
<sequence length="490" mass="51719">MSTPDAVVVGAGPNGLAAAVTLARAGLSVRLYERESTIGGGARTEELTLPGFLHDVCSAIHPLGLSSGFFRRFELTKRMRFVVPEISYSQPLDTPSSGGRAAIAWHDLDRTVAGLGVDGPAWRRLLEPLVARADDVAQFAGTEIIGAPRHPLAALLLGLRVLEQGSIDWNTRFRGDAAPALLTGAFAHPVQPMPSLSSAAGGLVLAATAHARGWPVPVGGSRSIVQAMAEDLLAHGGEIVTDTEIGSIGELPPATAAIFDVTPRALSRIVGDRLPHGYRRALERFRYGNGVAKVDFALSAPVPWRDDRLIMAATVHVGGVRAEMQRAEADVAAGRHPESPYVLVSQPTPFDPSRAPAGKHVLWAYTHVPRGSSEDRTEAVIHQIERFAPGFRDTILASASRTAVDMEAHNPNYIGGDIAAGDVDMRQLVARPTASPTPWRTPAAGVYLTGASTAPGPGVHGLSGYYAARTALGDIFGITEMPYLGVERGA</sequence>
<organism evidence="1 2">
    <name type="scientific">Lacisediminihabitans changchengi</name>
    <dbReference type="NCBI Taxonomy" id="2787634"/>
    <lineage>
        <taxon>Bacteria</taxon>
        <taxon>Bacillati</taxon>
        <taxon>Actinomycetota</taxon>
        <taxon>Actinomycetes</taxon>
        <taxon>Micrococcales</taxon>
        <taxon>Microbacteriaceae</taxon>
        <taxon>Lacisediminihabitans</taxon>
    </lineage>
</organism>
<comment type="caution">
    <text evidence="1">The sequence shown here is derived from an EMBL/GenBank/DDBJ whole genome shotgun (WGS) entry which is preliminary data.</text>
</comment>
<dbReference type="PRINTS" id="PR00419">
    <property type="entry name" value="ADXRDTASE"/>
</dbReference>
<evidence type="ECO:0000313" key="2">
    <source>
        <dbReference type="Proteomes" id="UP000636458"/>
    </source>
</evidence>
<dbReference type="AlphaFoldDB" id="A0A934SLI6"/>
<reference evidence="1" key="1">
    <citation type="submission" date="2021-01" db="EMBL/GenBank/DDBJ databases">
        <title>Lacisediminihabitans sp. nov. strain G11-30, isolated from Antarctic Soil.</title>
        <authorList>
            <person name="Li J."/>
        </authorList>
    </citation>
    <scope>NUCLEOTIDE SEQUENCE</scope>
    <source>
        <strain evidence="1">G11-30</strain>
    </source>
</reference>
<name>A0A934SLI6_9MICO</name>
<keyword evidence="2" id="KW-1185">Reference proteome</keyword>
<dbReference type="RefSeq" id="WP_200555953.1">
    <property type="nucleotide sequence ID" value="NZ_JAEPES010000002.1"/>
</dbReference>
<dbReference type="Pfam" id="PF13450">
    <property type="entry name" value="NAD_binding_8"/>
    <property type="match status" value="1"/>
</dbReference>
<protein>
    <submittedName>
        <fullName evidence="1">NAD(P)/FAD-dependent oxidoreductase</fullName>
    </submittedName>
</protein>
<dbReference type="Gene3D" id="3.50.50.60">
    <property type="entry name" value="FAD/NAD(P)-binding domain"/>
    <property type="match status" value="1"/>
</dbReference>
<proteinExistence type="predicted"/>
<dbReference type="PANTHER" id="PTHR10668:SF105">
    <property type="entry name" value="DEHYDROGENASE-RELATED"/>
    <property type="match status" value="1"/>
</dbReference>
<dbReference type="EMBL" id="JAEPES010000002">
    <property type="protein sequence ID" value="MBK4347574.1"/>
    <property type="molecule type" value="Genomic_DNA"/>
</dbReference>
<accession>A0A934SLI6</accession>